<feature type="non-terminal residue" evidence="2">
    <location>
        <position position="1"/>
    </location>
</feature>
<sequence length="60" mass="6805">YLGTPQQNPEGYQLSSVFPWIKNLPSHKLLLVHGMADDNVLLQNSIELINALQQQGTQFR</sequence>
<dbReference type="GO" id="GO:0006508">
    <property type="term" value="P:proteolysis"/>
    <property type="evidence" value="ECO:0007669"/>
    <property type="project" value="InterPro"/>
</dbReference>
<evidence type="ECO:0000313" key="2">
    <source>
        <dbReference type="EMBL" id="EQD65567.1"/>
    </source>
</evidence>
<dbReference type="Pfam" id="PF00326">
    <property type="entry name" value="Peptidase_S9"/>
    <property type="match status" value="1"/>
</dbReference>
<dbReference type="GO" id="GO:0008239">
    <property type="term" value="F:dipeptidyl-peptidase activity"/>
    <property type="evidence" value="ECO:0007669"/>
    <property type="project" value="TreeGrafter"/>
</dbReference>
<organism evidence="2">
    <name type="scientific">mine drainage metagenome</name>
    <dbReference type="NCBI Taxonomy" id="410659"/>
    <lineage>
        <taxon>unclassified sequences</taxon>
        <taxon>metagenomes</taxon>
        <taxon>ecological metagenomes</taxon>
    </lineage>
</organism>
<dbReference type="InterPro" id="IPR001375">
    <property type="entry name" value="Peptidase_S9_cat"/>
</dbReference>
<reference evidence="2" key="1">
    <citation type="submission" date="2013-08" db="EMBL/GenBank/DDBJ databases">
        <authorList>
            <person name="Mendez C."/>
            <person name="Richter M."/>
            <person name="Ferrer M."/>
            <person name="Sanchez J."/>
        </authorList>
    </citation>
    <scope>NUCLEOTIDE SEQUENCE</scope>
</reference>
<accession>T1B6D2</accession>
<dbReference type="EMBL" id="AUZY01003998">
    <property type="protein sequence ID" value="EQD65567.1"/>
    <property type="molecule type" value="Genomic_DNA"/>
</dbReference>
<gene>
    <name evidence="2" type="ORF">B1B_06287</name>
</gene>
<name>T1B6D2_9ZZZZ</name>
<dbReference type="InterPro" id="IPR050278">
    <property type="entry name" value="Serine_Prot_S9B/DPPIV"/>
</dbReference>
<reference evidence="2" key="2">
    <citation type="journal article" date="2014" name="ISME J.">
        <title>Microbial stratification in low pH oxic and suboxic macroscopic growths along an acid mine drainage.</title>
        <authorList>
            <person name="Mendez-Garcia C."/>
            <person name="Mesa V."/>
            <person name="Sprenger R.R."/>
            <person name="Richter M."/>
            <person name="Diez M.S."/>
            <person name="Solano J."/>
            <person name="Bargiela R."/>
            <person name="Golyshina O.V."/>
            <person name="Manteca A."/>
            <person name="Ramos J.L."/>
            <person name="Gallego J.R."/>
            <person name="Llorente I."/>
            <person name="Martins Dos Santos V.A."/>
            <person name="Jensen O.N."/>
            <person name="Pelaez A.I."/>
            <person name="Sanchez J."/>
            <person name="Ferrer M."/>
        </authorList>
    </citation>
    <scope>NUCLEOTIDE SEQUENCE</scope>
</reference>
<evidence type="ECO:0000259" key="1">
    <source>
        <dbReference type="Pfam" id="PF00326"/>
    </source>
</evidence>
<dbReference type="SUPFAM" id="SSF53474">
    <property type="entry name" value="alpha/beta-Hydrolases"/>
    <property type="match status" value="1"/>
</dbReference>
<dbReference type="GO" id="GO:0008236">
    <property type="term" value="F:serine-type peptidase activity"/>
    <property type="evidence" value="ECO:0007669"/>
    <property type="project" value="InterPro"/>
</dbReference>
<dbReference type="InterPro" id="IPR029058">
    <property type="entry name" value="AB_hydrolase_fold"/>
</dbReference>
<dbReference type="Gene3D" id="3.40.50.1820">
    <property type="entry name" value="alpha/beta hydrolase"/>
    <property type="match status" value="1"/>
</dbReference>
<proteinExistence type="predicted"/>
<dbReference type="PANTHER" id="PTHR11731">
    <property type="entry name" value="PROTEASE FAMILY S9B,C DIPEPTIDYL-PEPTIDASE IV-RELATED"/>
    <property type="match status" value="1"/>
</dbReference>
<dbReference type="AlphaFoldDB" id="T1B6D2"/>
<feature type="domain" description="Peptidase S9 prolyl oligopeptidase catalytic" evidence="1">
    <location>
        <begin position="3"/>
        <end position="59"/>
    </location>
</feature>
<comment type="caution">
    <text evidence="2">The sequence shown here is derived from an EMBL/GenBank/DDBJ whole genome shotgun (WGS) entry which is preliminary data.</text>
</comment>
<protein>
    <submittedName>
        <fullName evidence="2">Outer membrane protein adhesin</fullName>
    </submittedName>
</protein>
<dbReference type="PANTHER" id="PTHR11731:SF193">
    <property type="entry name" value="DIPEPTIDYL PEPTIDASE 9"/>
    <property type="match status" value="1"/>
</dbReference>